<evidence type="ECO:0000313" key="6">
    <source>
        <dbReference type="EMBL" id="HFK98189.1"/>
    </source>
</evidence>
<protein>
    <submittedName>
        <fullName evidence="6">ABC transporter ATP-binding protein</fullName>
    </submittedName>
</protein>
<dbReference type="AlphaFoldDB" id="A0A831ZT73"/>
<dbReference type="GO" id="GO:0005524">
    <property type="term" value="F:ATP binding"/>
    <property type="evidence" value="ECO:0007669"/>
    <property type="project" value="UniProtKB-KW"/>
</dbReference>
<dbReference type="InterPro" id="IPR029439">
    <property type="entry name" value="Wzt_C"/>
</dbReference>
<dbReference type="InterPro" id="IPR003593">
    <property type="entry name" value="AAA+_ATPase"/>
</dbReference>
<dbReference type="PANTHER" id="PTHR46743:SF2">
    <property type="entry name" value="TEICHOIC ACIDS EXPORT ATP-BINDING PROTEIN TAGH"/>
    <property type="match status" value="1"/>
</dbReference>
<evidence type="ECO:0000256" key="2">
    <source>
        <dbReference type="ARBA" id="ARBA00022448"/>
    </source>
</evidence>
<gene>
    <name evidence="6" type="ORF">ENS06_12825</name>
</gene>
<dbReference type="SMART" id="SM00382">
    <property type="entry name" value="AAA"/>
    <property type="match status" value="1"/>
</dbReference>
<organism evidence="6">
    <name type="scientific">Desulfacinum infernum</name>
    <dbReference type="NCBI Taxonomy" id="35837"/>
    <lineage>
        <taxon>Bacteria</taxon>
        <taxon>Pseudomonadati</taxon>
        <taxon>Thermodesulfobacteriota</taxon>
        <taxon>Syntrophobacteria</taxon>
        <taxon>Syntrophobacterales</taxon>
        <taxon>Syntrophobacteraceae</taxon>
        <taxon>Desulfacinum</taxon>
    </lineage>
</organism>
<dbReference type="CDD" id="cd03220">
    <property type="entry name" value="ABC_KpsT_Wzt"/>
    <property type="match status" value="1"/>
</dbReference>
<dbReference type="Gene3D" id="2.70.50.60">
    <property type="entry name" value="abc- transporter (atp binding component) like domain"/>
    <property type="match status" value="1"/>
</dbReference>
<dbReference type="CDD" id="cd10147">
    <property type="entry name" value="Wzt_C-like"/>
    <property type="match status" value="1"/>
</dbReference>
<comment type="similarity">
    <text evidence="1">Belongs to the ABC transporter superfamily.</text>
</comment>
<proteinExistence type="inferred from homology"/>
<dbReference type="PROSITE" id="PS50893">
    <property type="entry name" value="ABC_TRANSPORTER_2"/>
    <property type="match status" value="1"/>
</dbReference>
<keyword evidence="4 6" id="KW-0067">ATP-binding</keyword>
<keyword evidence="3" id="KW-0547">Nucleotide-binding</keyword>
<evidence type="ECO:0000256" key="1">
    <source>
        <dbReference type="ARBA" id="ARBA00005417"/>
    </source>
</evidence>
<dbReference type="GO" id="GO:0140359">
    <property type="term" value="F:ABC-type transporter activity"/>
    <property type="evidence" value="ECO:0007669"/>
    <property type="project" value="InterPro"/>
</dbReference>
<dbReference type="InterPro" id="IPR003439">
    <property type="entry name" value="ABC_transporter-like_ATP-bd"/>
</dbReference>
<dbReference type="InterPro" id="IPR027417">
    <property type="entry name" value="P-loop_NTPase"/>
</dbReference>
<dbReference type="GO" id="GO:0016887">
    <property type="term" value="F:ATP hydrolysis activity"/>
    <property type="evidence" value="ECO:0007669"/>
    <property type="project" value="InterPro"/>
</dbReference>
<dbReference type="InterPro" id="IPR015860">
    <property type="entry name" value="ABC_transpr_TagH-like"/>
</dbReference>
<evidence type="ECO:0000256" key="4">
    <source>
        <dbReference type="ARBA" id="ARBA00022840"/>
    </source>
</evidence>
<dbReference type="SUPFAM" id="SSF52540">
    <property type="entry name" value="P-loop containing nucleoside triphosphate hydrolases"/>
    <property type="match status" value="1"/>
</dbReference>
<dbReference type="Pfam" id="PF14524">
    <property type="entry name" value="Wzt_C"/>
    <property type="match status" value="1"/>
</dbReference>
<feature type="domain" description="ABC transporter" evidence="5">
    <location>
        <begin position="43"/>
        <end position="265"/>
    </location>
</feature>
<dbReference type="PANTHER" id="PTHR46743">
    <property type="entry name" value="TEICHOIC ACIDS EXPORT ATP-BINDING PROTEIN TAGH"/>
    <property type="match status" value="1"/>
</dbReference>
<sequence>MSSNRACFSMRVFCHRRSLPLPMFRLEVFELGKDYRFYERPWHRLWEAVVRRPRHRLFTALDDISFSVISGSSLGIIGDNGAGKSTLLKLLVGTLTPSRGQVRTFGRITALLELGAGFHPDFTGRQNIFLNAALLGLTPADVRRLEPVIIDFAELHDFIDRPIKSYSSGMVVRLAFSIAVSVDPDILVIDEALAVGDVAFQRKCIERMLHFQAQGKTLIFCSHSMYHIQELCHHVLWLHRGKTRMYGDVQDVLAAYEEHCNARSRSADLLPEEDAVEGAGLELSRDCRILSLWLESAEGHPLSEIRSLDDVVVAMDVSVLKDVFNPQFGFAFVDPEETIVAGAATHHDNVTVGHCKAGQRLRIRLEIQALPIRPGTYRLTGAVAERGGLLWYESKHLHPIRVIGQKTIGRMALRRKWQVETTSAQR</sequence>
<dbReference type="InterPro" id="IPR050683">
    <property type="entry name" value="Bact_Polysacc_Export_ATP-bd"/>
</dbReference>
<dbReference type="EMBL" id="DSTK01000037">
    <property type="protein sequence ID" value="HFK98189.1"/>
    <property type="molecule type" value="Genomic_DNA"/>
</dbReference>
<dbReference type="Pfam" id="PF00005">
    <property type="entry name" value="ABC_tran"/>
    <property type="match status" value="1"/>
</dbReference>
<dbReference type="Gene3D" id="3.40.50.300">
    <property type="entry name" value="P-loop containing nucleotide triphosphate hydrolases"/>
    <property type="match status" value="1"/>
</dbReference>
<dbReference type="GO" id="GO:0016020">
    <property type="term" value="C:membrane"/>
    <property type="evidence" value="ECO:0007669"/>
    <property type="project" value="InterPro"/>
</dbReference>
<name>A0A831ZT73_9BACT</name>
<reference evidence="6" key="1">
    <citation type="journal article" date="2020" name="mSystems">
        <title>Genome- and Community-Level Interaction Insights into Carbon Utilization and Element Cycling Functions of Hydrothermarchaeota in Hydrothermal Sediment.</title>
        <authorList>
            <person name="Zhou Z."/>
            <person name="Liu Y."/>
            <person name="Xu W."/>
            <person name="Pan J."/>
            <person name="Luo Z.H."/>
            <person name="Li M."/>
        </authorList>
    </citation>
    <scope>NUCLEOTIDE SEQUENCE [LARGE SCALE GENOMIC DNA]</scope>
    <source>
        <strain evidence="6">SpSt-456</strain>
    </source>
</reference>
<accession>A0A831ZT73</accession>
<comment type="caution">
    <text evidence="6">The sequence shown here is derived from an EMBL/GenBank/DDBJ whole genome shotgun (WGS) entry which is preliminary data.</text>
</comment>
<evidence type="ECO:0000256" key="3">
    <source>
        <dbReference type="ARBA" id="ARBA00022741"/>
    </source>
</evidence>
<evidence type="ECO:0000259" key="5">
    <source>
        <dbReference type="PROSITE" id="PS50893"/>
    </source>
</evidence>
<keyword evidence="2" id="KW-0813">Transport</keyword>